<proteinExistence type="predicted"/>
<sequence length="236" mass="25863">MTTRILVTGVKGGSGKSTVALWLAKEAMKFRKVLILDLDYTRSLSRTIGLLDVNDLYSGNSQILYWTQGNFSILSLGGMVSPGLLTQFQTVYPGLLDRHDLVIIDASSPTHELLELEGKISHGKASLSLVLLTTPHPFTAAKTLEVLNSPDFFPEADDRKVLVVNMVKDEIPEEIERVKKVVKIPLIKQLILYGPSPEPPKDMRVISAILELSAWLGLRTNAGDGSMVRQGGEKLG</sequence>
<dbReference type="SUPFAM" id="SSF52540">
    <property type="entry name" value="P-loop containing nucleoside triphosphate hydrolases"/>
    <property type="match status" value="1"/>
</dbReference>
<dbReference type="RefSeq" id="WP_009071878.1">
    <property type="nucleotide sequence ID" value="NZ_JH597761.1"/>
</dbReference>
<evidence type="ECO:0000313" key="3">
    <source>
        <dbReference type="Proteomes" id="UP000003980"/>
    </source>
</evidence>
<name>H2C428_9CREN</name>
<evidence type="ECO:0000313" key="2">
    <source>
        <dbReference type="EMBL" id="EHP70923.1"/>
    </source>
</evidence>
<dbReference type="eggNOG" id="arCOG00589">
    <property type="taxonomic scope" value="Archaea"/>
</dbReference>
<protein>
    <submittedName>
        <fullName evidence="2">ATPase involved in chromosome partitioning</fullName>
    </submittedName>
</protein>
<evidence type="ECO:0000259" key="1">
    <source>
        <dbReference type="Pfam" id="PF01656"/>
    </source>
</evidence>
<feature type="domain" description="CobQ/CobB/MinD/ParA nucleotide binding" evidence="1">
    <location>
        <begin position="5"/>
        <end position="190"/>
    </location>
</feature>
<organism evidence="2 3">
    <name type="scientific">Metallosphaera yellowstonensis MK1</name>
    <dbReference type="NCBI Taxonomy" id="671065"/>
    <lineage>
        <taxon>Archaea</taxon>
        <taxon>Thermoproteota</taxon>
        <taxon>Thermoprotei</taxon>
        <taxon>Sulfolobales</taxon>
        <taxon>Sulfolobaceae</taxon>
        <taxon>Metallosphaera</taxon>
    </lineage>
</organism>
<dbReference type="Gene3D" id="3.40.50.300">
    <property type="entry name" value="P-loop containing nucleotide triphosphate hydrolases"/>
    <property type="match status" value="1"/>
</dbReference>
<dbReference type="OrthoDB" id="36110at2157"/>
<dbReference type="EMBL" id="JH597761">
    <property type="protein sequence ID" value="EHP70923.1"/>
    <property type="molecule type" value="Genomic_DNA"/>
</dbReference>
<reference evidence="2 3" key="1">
    <citation type="submission" date="2012-01" db="EMBL/GenBank/DDBJ databases">
        <title>Improved High-Quality Draft sequence of Metallosphaera yellowstonensis MK1.</title>
        <authorList>
            <consortium name="US DOE Joint Genome Institute"/>
            <person name="Lucas S."/>
            <person name="Han J."/>
            <person name="Cheng J.-F."/>
            <person name="Goodwin L."/>
            <person name="Pitluck S."/>
            <person name="Peters L."/>
            <person name="Teshima H."/>
            <person name="Detter J.C."/>
            <person name="Han C."/>
            <person name="Tapia R."/>
            <person name="Land M."/>
            <person name="Hauser L."/>
            <person name="Kyrpides N."/>
            <person name="Kozubal M."/>
            <person name="Macur R.E."/>
            <person name="Jay Z."/>
            <person name="Inskeep W."/>
            <person name="Woyke T."/>
        </authorList>
    </citation>
    <scope>NUCLEOTIDE SEQUENCE [LARGE SCALE GENOMIC DNA]</scope>
    <source>
        <strain evidence="2 3">MK1</strain>
    </source>
</reference>
<dbReference type="Pfam" id="PF01656">
    <property type="entry name" value="CbiA"/>
    <property type="match status" value="1"/>
</dbReference>
<dbReference type="HOGENOM" id="CLU_1202637_0_0_2"/>
<dbReference type="Proteomes" id="UP000003980">
    <property type="component" value="Unassembled WGS sequence"/>
</dbReference>
<gene>
    <name evidence="2" type="ORF">MetMK1DRAFT_00014270</name>
</gene>
<dbReference type="AlphaFoldDB" id="H2C428"/>
<dbReference type="InterPro" id="IPR002586">
    <property type="entry name" value="CobQ/CobB/MinD/ParA_Nub-bd_dom"/>
</dbReference>
<dbReference type="STRING" id="671065.MetMK1DRAFT_00014270"/>
<keyword evidence="3" id="KW-1185">Reference proteome</keyword>
<dbReference type="InterPro" id="IPR027417">
    <property type="entry name" value="P-loop_NTPase"/>
</dbReference>
<accession>H2C428</accession>